<feature type="chain" id="PRO_5028501227" description="Metalloendopeptidase" evidence="2">
    <location>
        <begin position="21"/>
        <end position="254"/>
    </location>
</feature>
<dbReference type="PROSITE" id="PS51864">
    <property type="entry name" value="ASTACIN"/>
    <property type="match status" value="1"/>
</dbReference>
<proteinExistence type="predicted"/>
<dbReference type="GeneID" id="108086180"/>
<reference evidence="5" key="2">
    <citation type="submission" date="2025-08" db="UniProtKB">
        <authorList>
            <consortium name="RefSeq"/>
        </authorList>
    </citation>
    <scope>IDENTIFICATION</scope>
    <source>
        <strain evidence="5">14028-0561.14</strain>
        <tissue evidence="5">Whole fly</tissue>
    </source>
</reference>
<name>A0A6P4JAJ2_DROKI</name>
<dbReference type="GO" id="GO:0006508">
    <property type="term" value="P:proteolysis"/>
    <property type="evidence" value="ECO:0007669"/>
    <property type="project" value="UniProtKB-KW"/>
</dbReference>
<evidence type="ECO:0000259" key="3">
    <source>
        <dbReference type="PROSITE" id="PS51864"/>
    </source>
</evidence>
<sequence length="254" mass="28857">MTSTWIHLLLLGSLCSGVIPAPLDTPYEEQDPELTAGYFEGDMDVVLGRNGLLPPTRRWPNAKVPYRISEEFDPLQVAHIELAMKIIERSSCIRFVRAAKDAEDYLHVITSTDGCSSQVGYEPGVRILRLIPADLDVRCFRLGTLQHELLHTLGFRHQQCSPDRDEYVRILEENIIDGKEKFFLKYDSSELENFDQPYDYASILHYGPKAFPANGKPTIEALSPEGQSQLGQRLIMTEMDINRLNIMYKCPSPL</sequence>
<keyword evidence="1 2" id="KW-0862">Zinc</keyword>
<gene>
    <name evidence="5" type="primary">LOC108086180</name>
</gene>
<dbReference type="RefSeq" id="XP_017038532.1">
    <property type="nucleotide sequence ID" value="XM_017183043.1"/>
</dbReference>
<dbReference type="InterPro" id="IPR006026">
    <property type="entry name" value="Peptidase_Metallo"/>
</dbReference>
<comment type="cofactor">
    <cofactor evidence="1 2">
        <name>Zn(2+)</name>
        <dbReference type="ChEBI" id="CHEBI:29105"/>
    </cofactor>
    <text evidence="1 2">Binds 1 zinc ion per subunit.</text>
</comment>
<dbReference type="InterPro" id="IPR034035">
    <property type="entry name" value="Astacin-like_dom"/>
</dbReference>
<feature type="active site" evidence="1">
    <location>
        <position position="148"/>
    </location>
</feature>
<dbReference type="OrthoDB" id="291007at2759"/>
<keyword evidence="2" id="KW-0732">Signal</keyword>
<dbReference type="AlphaFoldDB" id="A0A6P4JAJ2"/>
<dbReference type="CDD" id="cd04280">
    <property type="entry name" value="ZnMc_astacin_like"/>
    <property type="match status" value="1"/>
</dbReference>
<dbReference type="SUPFAM" id="SSF55486">
    <property type="entry name" value="Metalloproteases ('zincins'), catalytic domain"/>
    <property type="match status" value="1"/>
</dbReference>
<dbReference type="PANTHER" id="PTHR10127">
    <property type="entry name" value="DISCOIDIN, CUB, EGF, LAMININ , AND ZINC METALLOPROTEASE DOMAIN CONTAINING"/>
    <property type="match status" value="1"/>
</dbReference>
<feature type="binding site" evidence="1">
    <location>
        <position position="147"/>
    </location>
    <ligand>
        <name>Zn(2+)</name>
        <dbReference type="ChEBI" id="CHEBI:29105"/>
        <note>catalytic</note>
    </ligand>
</feature>
<accession>A0A6P4JAJ2</accession>
<dbReference type="Pfam" id="PF01400">
    <property type="entry name" value="Astacin"/>
    <property type="match status" value="1"/>
</dbReference>
<evidence type="ECO:0000256" key="2">
    <source>
        <dbReference type="RuleBase" id="RU361183"/>
    </source>
</evidence>
<dbReference type="Proteomes" id="UP001652661">
    <property type="component" value="Chromosome 2L"/>
</dbReference>
<protein>
    <recommendedName>
        <fullName evidence="2">Metalloendopeptidase</fullName>
        <ecNumber evidence="2">3.4.24.-</ecNumber>
    </recommendedName>
</protein>
<evidence type="ECO:0000313" key="4">
    <source>
        <dbReference type="Proteomes" id="UP001652661"/>
    </source>
</evidence>
<keyword evidence="1 2" id="KW-0645">Protease</keyword>
<keyword evidence="4" id="KW-1185">Reference proteome</keyword>
<dbReference type="GO" id="GO:0008270">
    <property type="term" value="F:zinc ion binding"/>
    <property type="evidence" value="ECO:0007669"/>
    <property type="project" value="UniProtKB-UniRule"/>
</dbReference>
<dbReference type="Gene3D" id="3.40.390.10">
    <property type="entry name" value="Collagenase (Catalytic Domain)"/>
    <property type="match status" value="1"/>
</dbReference>
<keyword evidence="1 2" id="KW-0378">Hydrolase</keyword>
<feature type="signal peptide" evidence="2">
    <location>
        <begin position="1"/>
        <end position="20"/>
    </location>
</feature>
<dbReference type="EC" id="3.4.24.-" evidence="2"/>
<dbReference type="SMART" id="SM00235">
    <property type="entry name" value="ZnMc"/>
    <property type="match status" value="1"/>
</dbReference>
<organism evidence="4 5">
    <name type="scientific">Drosophila kikkawai</name>
    <name type="common">Fruit fly</name>
    <dbReference type="NCBI Taxonomy" id="30033"/>
    <lineage>
        <taxon>Eukaryota</taxon>
        <taxon>Metazoa</taxon>
        <taxon>Ecdysozoa</taxon>
        <taxon>Arthropoda</taxon>
        <taxon>Hexapoda</taxon>
        <taxon>Insecta</taxon>
        <taxon>Pterygota</taxon>
        <taxon>Neoptera</taxon>
        <taxon>Endopterygota</taxon>
        <taxon>Diptera</taxon>
        <taxon>Brachycera</taxon>
        <taxon>Muscomorpha</taxon>
        <taxon>Ephydroidea</taxon>
        <taxon>Drosophilidae</taxon>
        <taxon>Drosophila</taxon>
        <taxon>Sophophora</taxon>
    </lineage>
</organism>
<dbReference type="InterPro" id="IPR001506">
    <property type="entry name" value="Peptidase_M12A"/>
</dbReference>
<keyword evidence="1 2" id="KW-0482">Metalloprotease</keyword>
<dbReference type="PRINTS" id="PR00480">
    <property type="entry name" value="ASTACIN"/>
</dbReference>
<feature type="binding site" evidence="1">
    <location>
        <position position="157"/>
    </location>
    <ligand>
        <name>Zn(2+)</name>
        <dbReference type="ChEBI" id="CHEBI:29105"/>
        <note>catalytic</note>
    </ligand>
</feature>
<feature type="domain" description="Peptidase M12A" evidence="3">
    <location>
        <begin position="50"/>
        <end position="251"/>
    </location>
</feature>
<reference evidence="4" key="1">
    <citation type="submission" date="2025-05" db="UniProtKB">
        <authorList>
            <consortium name="RefSeq"/>
        </authorList>
    </citation>
    <scope>NUCLEOTIDE SEQUENCE [LARGE SCALE GENOMIC DNA]</scope>
    <source>
        <strain evidence="4">14028-0561.14</strain>
    </source>
</reference>
<evidence type="ECO:0000313" key="5">
    <source>
        <dbReference type="RefSeq" id="XP_017038532.1"/>
    </source>
</evidence>
<evidence type="ECO:0000256" key="1">
    <source>
        <dbReference type="PROSITE-ProRule" id="PRU01211"/>
    </source>
</evidence>
<comment type="caution">
    <text evidence="1">Lacks conserved residue(s) required for the propagation of feature annotation.</text>
</comment>
<dbReference type="GO" id="GO:0004222">
    <property type="term" value="F:metalloendopeptidase activity"/>
    <property type="evidence" value="ECO:0007669"/>
    <property type="project" value="UniProtKB-UniRule"/>
</dbReference>
<dbReference type="PANTHER" id="PTHR10127:SF814">
    <property type="entry name" value="MEPRIN A SUBUNIT BETA"/>
    <property type="match status" value="1"/>
</dbReference>
<feature type="binding site" evidence="1">
    <location>
        <position position="151"/>
    </location>
    <ligand>
        <name>Zn(2+)</name>
        <dbReference type="ChEBI" id="CHEBI:29105"/>
        <note>catalytic</note>
    </ligand>
</feature>
<dbReference type="InterPro" id="IPR024079">
    <property type="entry name" value="MetalloPept_cat_dom_sf"/>
</dbReference>
<keyword evidence="1 2" id="KW-0479">Metal-binding</keyword>